<proteinExistence type="predicted"/>
<dbReference type="Pfam" id="PF03171">
    <property type="entry name" value="2OG-FeII_Oxy"/>
    <property type="match status" value="1"/>
</dbReference>
<evidence type="ECO:0000313" key="3">
    <source>
        <dbReference type="Proteomes" id="UP001280121"/>
    </source>
</evidence>
<evidence type="ECO:0000259" key="1">
    <source>
        <dbReference type="Pfam" id="PF03171"/>
    </source>
</evidence>
<dbReference type="InterPro" id="IPR044861">
    <property type="entry name" value="IPNS-like_FE2OG_OXY"/>
</dbReference>
<dbReference type="InterPro" id="IPR050231">
    <property type="entry name" value="Iron_ascorbate_oxido_reductase"/>
</dbReference>
<organism evidence="2 3">
    <name type="scientific">Dipteronia dyeriana</name>
    <dbReference type="NCBI Taxonomy" id="168575"/>
    <lineage>
        <taxon>Eukaryota</taxon>
        <taxon>Viridiplantae</taxon>
        <taxon>Streptophyta</taxon>
        <taxon>Embryophyta</taxon>
        <taxon>Tracheophyta</taxon>
        <taxon>Spermatophyta</taxon>
        <taxon>Magnoliopsida</taxon>
        <taxon>eudicotyledons</taxon>
        <taxon>Gunneridae</taxon>
        <taxon>Pentapetalae</taxon>
        <taxon>rosids</taxon>
        <taxon>malvids</taxon>
        <taxon>Sapindales</taxon>
        <taxon>Sapindaceae</taxon>
        <taxon>Hippocastanoideae</taxon>
        <taxon>Acereae</taxon>
        <taxon>Dipteronia</taxon>
    </lineage>
</organism>
<keyword evidence="3" id="KW-1185">Reference proteome</keyword>
<accession>A0AAE0CQL4</accession>
<dbReference type="EMBL" id="JANJYI010000002">
    <property type="protein sequence ID" value="KAK2659832.1"/>
    <property type="molecule type" value="Genomic_DNA"/>
</dbReference>
<dbReference type="AlphaFoldDB" id="A0AAE0CQL4"/>
<name>A0AAE0CQL4_9ROSI</name>
<dbReference type="SUPFAM" id="SSF51197">
    <property type="entry name" value="Clavaminate synthase-like"/>
    <property type="match status" value="1"/>
</dbReference>
<comment type="caution">
    <text evidence="2">The sequence shown here is derived from an EMBL/GenBank/DDBJ whole genome shotgun (WGS) entry which is preliminary data.</text>
</comment>
<dbReference type="Proteomes" id="UP001280121">
    <property type="component" value="Unassembled WGS sequence"/>
</dbReference>
<sequence length="110" mass="12441">MQVRKCLEGLSQAQRSSQLQFLLKPSWLQILSNGKYKSVLHRAVVNGKATRLSILTSHGPPLDKVVAPAPELLHRENRPSAYRGIKYKEYIELQQINSLDGKSCMTRVLI</sequence>
<gene>
    <name evidence="2" type="ORF">Ddye_006365</name>
</gene>
<reference evidence="2" key="1">
    <citation type="journal article" date="2023" name="Plant J.">
        <title>Genome sequences and population genomics provide insights into the demographic history, inbreeding, and mutation load of two 'living fossil' tree species of Dipteronia.</title>
        <authorList>
            <person name="Feng Y."/>
            <person name="Comes H.P."/>
            <person name="Chen J."/>
            <person name="Zhu S."/>
            <person name="Lu R."/>
            <person name="Zhang X."/>
            <person name="Li P."/>
            <person name="Qiu J."/>
            <person name="Olsen K.M."/>
            <person name="Qiu Y."/>
        </authorList>
    </citation>
    <scope>NUCLEOTIDE SEQUENCE</scope>
    <source>
        <strain evidence="2">KIB01</strain>
    </source>
</reference>
<dbReference type="Gene3D" id="2.60.120.330">
    <property type="entry name" value="B-lactam Antibiotic, Isopenicillin N Synthase, Chain"/>
    <property type="match status" value="1"/>
</dbReference>
<dbReference type="PANTHER" id="PTHR47990">
    <property type="entry name" value="2-OXOGLUTARATE (2OG) AND FE(II)-DEPENDENT OXYGENASE SUPERFAMILY PROTEIN-RELATED"/>
    <property type="match status" value="1"/>
</dbReference>
<dbReference type="InterPro" id="IPR027443">
    <property type="entry name" value="IPNS-like_sf"/>
</dbReference>
<feature type="domain" description="Isopenicillin N synthase-like Fe(2+) 2OG dioxygenase" evidence="1">
    <location>
        <begin position="28"/>
        <end position="55"/>
    </location>
</feature>
<protein>
    <recommendedName>
        <fullName evidence="1">Isopenicillin N synthase-like Fe(2+) 2OG dioxygenase domain-containing protein</fullName>
    </recommendedName>
</protein>
<evidence type="ECO:0000313" key="2">
    <source>
        <dbReference type="EMBL" id="KAK2659832.1"/>
    </source>
</evidence>